<accession>A0A1J5PH65</accession>
<dbReference type="InterPro" id="IPR009953">
    <property type="entry name" value="DRA_trans"/>
</dbReference>
<organism evidence="1">
    <name type="scientific">mine drainage metagenome</name>
    <dbReference type="NCBI Taxonomy" id="410659"/>
    <lineage>
        <taxon>unclassified sequences</taxon>
        <taxon>metagenomes</taxon>
        <taxon>ecological metagenomes</taxon>
    </lineage>
</organism>
<sequence length="270" mass="30162">MDVAEDPRRWTTTNLVGVPAGVLGGVRFNAHAPPLSIAGTREAHHGLFSLLEHSVDARDAAAIFSHYLDLAFGMQPTDAEGDAGNRRWRASYLRLLQGWGMDANGPPGAVLKGWVESRFGLVPSYHKAPLEHFPSPAWIGYLEEKASSRFHNNNIHQQLDLLYEFCQWSLARFRPLGEQPVPMWRGSNHCEEQLVSGGLRERRCVLRLNNLVSFSLRREGAECFGDWLLHTRVPQSKLLFYPGLLSHHILGGEGEVLAIGGDYAVETRYA</sequence>
<name>A0A1J5PH65_9ZZZZ</name>
<dbReference type="GO" id="GO:0030701">
    <property type="term" value="F:NAD+-dinitrogen-reductase ADP-D-ribosyltransferase activity"/>
    <property type="evidence" value="ECO:0007669"/>
    <property type="project" value="UniProtKB-EC"/>
</dbReference>
<dbReference type="AlphaFoldDB" id="A0A1J5PH65"/>
<keyword evidence="1" id="KW-0328">Glycosyltransferase</keyword>
<keyword evidence="1" id="KW-0808">Transferase</keyword>
<protein>
    <submittedName>
        <fullName evidence="1">NAD(+)--dinitrogen-reductase ADP-D-ribosyltransferase</fullName>
        <ecNumber evidence="1">2.4.2.37</ecNumber>
    </submittedName>
</protein>
<proteinExistence type="predicted"/>
<dbReference type="GO" id="GO:0009399">
    <property type="term" value="P:nitrogen fixation"/>
    <property type="evidence" value="ECO:0007669"/>
    <property type="project" value="InterPro"/>
</dbReference>
<dbReference type="EC" id="2.4.2.37" evidence="1"/>
<evidence type="ECO:0000313" key="1">
    <source>
        <dbReference type="EMBL" id="OIQ70945.1"/>
    </source>
</evidence>
<dbReference type="EMBL" id="MLJW01003949">
    <property type="protein sequence ID" value="OIQ70945.1"/>
    <property type="molecule type" value="Genomic_DNA"/>
</dbReference>
<comment type="caution">
    <text evidence="1">The sequence shown here is derived from an EMBL/GenBank/DDBJ whole genome shotgun (WGS) entry which is preliminary data.</text>
</comment>
<reference evidence="1" key="1">
    <citation type="submission" date="2016-10" db="EMBL/GenBank/DDBJ databases">
        <title>Sequence of Gallionella enrichment culture.</title>
        <authorList>
            <person name="Poehlein A."/>
            <person name="Muehling M."/>
            <person name="Daniel R."/>
        </authorList>
    </citation>
    <scope>NUCLEOTIDE SEQUENCE</scope>
</reference>
<dbReference type="Pfam" id="PF07357">
    <property type="entry name" value="DRAT"/>
    <property type="match status" value="1"/>
</dbReference>
<gene>
    <name evidence="1" type="primary">draT_7</name>
    <name evidence="1" type="ORF">GALL_474390</name>
</gene>